<dbReference type="STRING" id="981085.W9S4K4"/>
<dbReference type="GO" id="GO:0006606">
    <property type="term" value="P:protein import into nucleus"/>
    <property type="evidence" value="ECO:0007669"/>
    <property type="project" value="UniProtKB-ARBA"/>
</dbReference>
<reference evidence="8" key="1">
    <citation type="submission" date="2013-01" db="EMBL/GenBank/DDBJ databases">
        <title>Draft Genome Sequence of a Mulberry Tree, Morus notabilis C.K. Schneid.</title>
        <authorList>
            <person name="He N."/>
            <person name="Zhao S."/>
        </authorList>
    </citation>
    <scope>NUCLEOTIDE SEQUENCE</scope>
</reference>
<dbReference type="InterPro" id="IPR032710">
    <property type="entry name" value="NTF2-like_dom_sf"/>
</dbReference>
<dbReference type="Gene3D" id="3.10.450.50">
    <property type="match status" value="1"/>
</dbReference>
<dbReference type="InterPro" id="IPR045875">
    <property type="entry name" value="NTF2"/>
</dbReference>
<keyword evidence="5" id="KW-0539">Nucleus</keyword>
<gene>
    <name evidence="7" type="ORF">L484_012901</name>
</gene>
<comment type="function">
    <text evidence="3">Facilitates protein transport into the nucleus. Interacts with various nucleoporins and with Ran-GDP. Could be part of a multicomponent system of cytosolic factors that assemble at the pore complex during nuclear import.</text>
</comment>
<accession>W9S4K4</accession>
<keyword evidence="5" id="KW-0653">Protein transport</keyword>
<dbReference type="PANTHER" id="PTHR12612">
    <property type="entry name" value="NUCLEAR TRANSPORT FACTOR 2"/>
    <property type="match status" value="1"/>
</dbReference>
<comment type="subunit">
    <text evidence="4">Interacts with RAN1.</text>
</comment>
<proteinExistence type="predicted"/>
<dbReference type="InterPro" id="IPR018222">
    <property type="entry name" value="Nuclear_transport_factor_2_euk"/>
</dbReference>
<name>W9S4K4_9ROSA</name>
<dbReference type="OrthoDB" id="6507044at2759"/>
<dbReference type="CDD" id="cd00780">
    <property type="entry name" value="NTF2"/>
    <property type="match status" value="1"/>
</dbReference>
<dbReference type="Pfam" id="PF02136">
    <property type="entry name" value="NTF2"/>
    <property type="match status" value="1"/>
</dbReference>
<dbReference type="PROSITE" id="PS50177">
    <property type="entry name" value="NTF2_DOMAIN"/>
    <property type="match status" value="1"/>
</dbReference>
<organism evidence="7 8">
    <name type="scientific">Morus notabilis</name>
    <dbReference type="NCBI Taxonomy" id="981085"/>
    <lineage>
        <taxon>Eukaryota</taxon>
        <taxon>Viridiplantae</taxon>
        <taxon>Streptophyta</taxon>
        <taxon>Embryophyta</taxon>
        <taxon>Tracheophyta</taxon>
        <taxon>Spermatophyta</taxon>
        <taxon>Magnoliopsida</taxon>
        <taxon>eudicotyledons</taxon>
        <taxon>Gunneridae</taxon>
        <taxon>Pentapetalae</taxon>
        <taxon>rosids</taxon>
        <taxon>fabids</taxon>
        <taxon>Rosales</taxon>
        <taxon>Moraceae</taxon>
        <taxon>Moreae</taxon>
        <taxon>Morus</taxon>
    </lineage>
</organism>
<keyword evidence="2 5" id="KW-0963">Cytoplasm</keyword>
<evidence type="ECO:0000313" key="8">
    <source>
        <dbReference type="Proteomes" id="UP000030645"/>
    </source>
</evidence>
<evidence type="ECO:0000313" key="7">
    <source>
        <dbReference type="EMBL" id="EXB88459.1"/>
    </source>
</evidence>
<evidence type="ECO:0000256" key="5">
    <source>
        <dbReference type="RuleBase" id="RU369002"/>
    </source>
</evidence>
<evidence type="ECO:0000256" key="1">
    <source>
        <dbReference type="ARBA" id="ARBA00004259"/>
    </source>
</evidence>
<dbReference type="Proteomes" id="UP000030645">
    <property type="component" value="Unassembled WGS sequence"/>
</dbReference>
<dbReference type="KEGG" id="mnt:21396092"/>
<dbReference type="GO" id="GO:0005737">
    <property type="term" value="C:cytoplasm"/>
    <property type="evidence" value="ECO:0007669"/>
    <property type="project" value="UniProtKB-SubCell"/>
</dbReference>
<feature type="domain" description="NTF2" evidence="6">
    <location>
        <begin position="8"/>
        <end position="121"/>
    </location>
</feature>
<dbReference type="EMBL" id="KE344966">
    <property type="protein sequence ID" value="EXB88459.1"/>
    <property type="molecule type" value="Genomic_DNA"/>
</dbReference>
<keyword evidence="5" id="KW-0813">Transport</keyword>
<keyword evidence="8" id="KW-1185">Reference proteome</keyword>
<dbReference type="AlphaFoldDB" id="W9S4K4"/>
<dbReference type="FunFam" id="3.10.450.50:FF:000005">
    <property type="entry name" value="Nuclear transport factor 2"/>
    <property type="match status" value="1"/>
</dbReference>
<dbReference type="eggNOG" id="KOG2104">
    <property type="taxonomic scope" value="Eukaryota"/>
</dbReference>
<protein>
    <submittedName>
        <fullName evidence="7">Nuclear transport factor 2</fullName>
    </submittedName>
</protein>
<evidence type="ECO:0000256" key="3">
    <source>
        <dbReference type="ARBA" id="ARBA00058161"/>
    </source>
</evidence>
<dbReference type="InterPro" id="IPR002075">
    <property type="entry name" value="NTF2_dom"/>
</dbReference>
<comment type="subcellular location">
    <subcellularLocation>
        <location evidence="5">Cytoplasm</location>
    </subcellularLocation>
    <subcellularLocation>
        <location evidence="5">Nucleus</location>
    </subcellularLocation>
    <subcellularLocation>
        <location evidence="1">Nucleus envelope</location>
    </subcellularLocation>
</comment>
<dbReference type="GO" id="GO:0051028">
    <property type="term" value="P:mRNA transport"/>
    <property type="evidence" value="ECO:0007669"/>
    <property type="project" value="UniProtKB-UniRule"/>
</dbReference>
<dbReference type="GO" id="GO:0005635">
    <property type="term" value="C:nuclear envelope"/>
    <property type="evidence" value="ECO:0007669"/>
    <property type="project" value="UniProtKB-SubCell"/>
</dbReference>
<evidence type="ECO:0000259" key="6">
    <source>
        <dbReference type="PROSITE" id="PS50177"/>
    </source>
</evidence>
<dbReference type="SUPFAM" id="SSF54427">
    <property type="entry name" value="NTF2-like"/>
    <property type="match status" value="1"/>
</dbReference>
<evidence type="ECO:0000256" key="4">
    <source>
        <dbReference type="ARBA" id="ARBA00062736"/>
    </source>
</evidence>
<evidence type="ECO:0000256" key="2">
    <source>
        <dbReference type="ARBA" id="ARBA00022490"/>
    </source>
</evidence>
<comment type="function">
    <text evidence="5">Has a role in nuclear-cytoplasmic transport of proteins and mRNAs.</text>
</comment>
<sequence length="124" mass="14106">MAEEFEVVGRKFVDYYYHLFDNDRAKLSSLYQPNSMLTFEGEKILGDINISCKLNQLPFDQCKHVISTVDSQPSSTGAIVVLVSGSIQLPCEEHPLRFSQMFHLVPVAQGNFVVQNDIFRLNYS</sequence>